<dbReference type="Pfam" id="PF00085">
    <property type="entry name" value="Thioredoxin"/>
    <property type="match status" value="1"/>
</dbReference>
<proteinExistence type="inferred from homology"/>
<evidence type="ECO:0000313" key="12">
    <source>
        <dbReference type="Proteomes" id="UP000005019"/>
    </source>
</evidence>
<feature type="site" description="Contributes to redox potential value" evidence="8">
    <location>
        <position position="31"/>
    </location>
</feature>
<evidence type="ECO:0000256" key="1">
    <source>
        <dbReference type="ARBA" id="ARBA00008987"/>
    </source>
</evidence>
<keyword evidence="4 9" id="KW-1015">Disulfide bond</keyword>
<dbReference type="PANTHER" id="PTHR45663">
    <property type="entry name" value="GEO12009P1"/>
    <property type="match status" value="1"/>
</dbReference>
<dbReference type="RefSeq" id="WP_008064458.1">
    <property type="nucleotide sequence ID" value="NZ_AFHG01000059.1"/>
</dbReference>
<dbReference type="NCBIfam" id="TIGR01068">
    <property type="entry name" value="thioredoxin"/>
    <property type="match status" value="1"/>
</dbReference>
<evidence type="ECO:0000256" key="8">
    <source>
        <dbReference type="PIRSR" id="PIRSR000077-1"/>
    </source>
</evidence>
<dbReference type="CDD" id="cd02947">
    <property type="entry name" value="TRX_family"/>
    <property type="match status" value="1"/>
</dbReference>
<evidence type="ECO:0000313" key="11">
    <source>
        <dbReference type="EMBL" id="EGK69847.1"/>
    </source>
</evidence>
<evidence type="ECO:0000256" key="6">
    <source>
        <dbReference type="NCBIfam" id="TIGR01068"/>
    </source>
</evidence>
<dbReference type="InterPro" id="IPR013766">
    <property type="entry name" value="Thioredoxin_domain"/>
</dbReference>
<evidence type="ECO:0000256" key="9">
    <source>
        <dbReference type="PIRSR" id="PIRSR000077-4"/>
    </source>
</evidence>
<feature type="disulfide bond" description="Redox-active" evidence="9">
    <location>
        <begin position="30"/>
        <end position="33"/>
    </location>
</feature>
<dbReference type="OrthoDB" id="9790390at2"/>
<dbReference type="InterPro" id="IPR036249">
    <property type="entry name" value="Thioredoxin-like_sf"/>
</dbReference>
<accession>F5RHL5</accession>
<feature type="site" description="Contributes to redox potential value" evidence="8">
    <location>
        <position position="32"/>
    </location>
</feature>
<dbReference type="Proteomes" id="UP000005019">
    <property type="component" value="Unassembled WGS sequence"/>
</dbReference>
<feature type="site" description="Deprotonates C-terminal active site Cys" evidence="8">
    <location>
        <position position="24"/>
    </location>
</feature>
<dbReference type="SUPFAM" id="SSF52833">
    <property type="entry name" value="Thioredoxin-like"/>
    <property type="match status" value="1"/>
</dbReference>
<dbReference type="PROSITE" id="PS00194">
    <property type="entry name" value="THIOREDOXIN_1"/>
    <property type="match status" value="1"/>
</dbReference>
<evidence type="ECO:0000256" key="4">
    <source>
        <dbReference type="ARBA" id="ARBA00023157"/>
    </source>
</evidence>
<reference evidence="11 12" key="1">
    <citation type="journal article" date="2011" name="J. Bacteriol.">
        <title>Genome sequence of Methyloversatilis universalis FAM5T, a methylotrophic representative of the order Rhodocyclales.</title>
        <authorList>
            <person name="Kittichotirat W."/>
            <person name="Good N.M."/>
            <person name="Hall R."/>
            <person name="Bringel F."/>
            <person name="Lajus A."/>
            <person name="Medigue C."/>
            <person name="Smalley N.E."/>
            <person name="Beck D."/>
            <person name="Bumgarner R."/>
            <person name="Vuilleumier S."/>
            <person name="Kalyuzhnaya M.G."/>
        </authorList>
    </citation>
    <scope>NUCLEOTIDE SEQUENCE [LARGE SCALE GENOMIC DNA]</scope>
    <source>
        <strain evidence="12">ATCC BAA-1314 / JCM 13912 / FAM5</strain>
    </source>
</reference>
<sequence length="125" mass="13607">MATVELTEDSFNSTIENSPFVIIDFWAPWCGPCRNFAPVFEAASEKHPDIVFAKVNTEEEQGIAAAFGIRSIPTLMVFRDQIVLYGQPGALSAGQFDQLIEQAKALDMDKVRAEVAAQQQDGAAG</sequence>
<feature type="active site" description="Nucleophile" evidence="8">
    <location>
        <position position="33"/>
    </location>
</feature>
<dbReference type="PROSITE" id="PS51352">
    <property type="entry name" value="THIOREDOXIN_2"/>
    <property type="match status" value="1"/>
</dbReference>
<protein>
    <recommendedName>
        <fullName evidence="6 7">Thioredoxin</fullName>
    </recommendedName>
</protein>
<dbReference type="PIRSF" id="PIRSF000077">
    <property type="entry name" value="Thioredoxin"/>
    <property type="match status" value="1"/>
</dbReference>
<evidence type="ECO:0000256" key="5">
    <source>
        <dbReference type="ARBA" id="ARBA00023284"/>
    </source>
</evidence>
<keyword evidence="12" id="KW-1185">Reference proteome</keyword>
<dbReference type="InterPro" id="IPR017937">
    <property type="entry name" value="Thioredoxin_CS"/>
</dbReference>
<keyword evidence="2" id="KW-0813">Transport</keyword>
<dbReference type="InterPro" id="IPR005746">
    <property type="entry name" value="Thioredoxin"/>
</dbReference>
<dbReference type="Gene3D" id="3.40.30.10">
    <property type="entry name" value="Glutaredoxin"/>
    <property type="match status" value="1"/>
</dbReference>
<dbReference type="PANTHER" id="PTHR45663:SF40">
    <property type="entry name" value="THIOREDOXIN 2"/>
    <property type="match status" value="1"/>
</dbReference>
<evidence type="ECO:0000256" key="2">
    <source>
        <dbReference type="ARBA" id="ARBA00022448"/>
    </source>
</evidence>
<keyword evidence="3" id="KW-0249">Electron transport</keyword>
<dbReference type="eggNOG" id="COG3118">
    <property type="taxonomic scope" value="Bacteria"/>
</dbReference>
<name>F5RHL5_METUF</name>
<evidence type="ECO:0000259" key="10">
    <source>
        <dbReference type="PROSITE" id="PS51352"/>
    </source>
</evidence>
<dbReference type="AlphaFoldDB" id="F5RHL5"/>
<dbReference type="GO" id="GO:0005829">
    <property type="term" value="C:cytosol"/>
    <property type="evidence" value="ECO:0007669"/>
    <property type="project" value="TreeGrafter"/>
</dbReference>
<keyword evidence="5 9" id="KW-0676">Redox-active center</keyword>
<organism evidence="11 12">
    <name type="scientific">Methyloversatilis universalis (strain ATCC BAA-1314 / DSM 25237 / JCM 13912 / CCUG 52030 / FAM5)</name>
    <dbReference type="NCBI Taxonomy" id="1000565"/>
    <lineage>
        <taxon>Bacteria</taxon>
        <taxon>Pseudomonadati</taxon>
        <taxon>Pseudomonadota</taxon>
        <taxon>Betaproteobacteria</taxon>
        <taxon>Nitrosomonadales</taxon>
        <taxon>Sterolibacteriaceae</taxon>
        <taxon>Methyloversatilis</taxon>
    </lineage>
</organism>
<comment type="caution">
    <text evidence="11">The sequence shown here is derived from an EMBL/GenBank/DDBJ whole genome shotgun (WGS) entry which is preliminary data.</text>
</comment>
<dbReference type="FunFam" id="3.40.30.10:FF:000155">
    <property type="entry name" value="Thioredoxin"/>
    <property type="match status" value="1"/>
</dbReference>
<dbReference type="EMBL" id="AFHG01000059">
    <property type="protein sequence ID" value="EGK69847.1"/>
    <property type="molecule type" value="Genomic_DNA"/>
</dbReference>
<evidence type="ECO:0000256" key="7">
    <source>
        <dbReference type="PIRNR" id="PIRNR000077"/>
    </source>
</evidence>
<evidence type="ECO:0000256" key="3">
    <source>
        <dbReference type="ARBA" id="ARBA00022982"/>
    </source>
</evidence>
<dbReference type="PRINTS" id="PR00421">
    <property type="entry name" value="THIOREDOXIN"/>
</dbReference>
<feature type="domain" description="Thioredoxin" evidence="10">
    <location>
        <begin position="1"/>
        <end position="105"/>
    </location>
</feature>
<gene>
    <name evidence="11" type="ORF">METUNv1_03813</name>
</gene>
<dbReference type="GO" id="GO:0015035">
    <property type="term" value="F:protein-disulfide reductase activity"/>
    <property type="evidence" value="ECO:0007669"/>
    <property type="project" value="UniProtKB-UniRule"/>
</dbReference>
<feature type="active site" description="Nucleophile" evidence="8">
    <location>
        <position position="30"/>
    </location>
</feature>
<dbReference type="STRING" id="1000565.METUNv1_03813"/>
<comment type="similarity">
    <text evidence="1 7">Belongs to the thioredoxin family.</text>
</comment>